<dbReference type="NCBIfam" id="TIGR00220">
    <property type="entry name" value="mscL"/>
    <property type="match status" value="1"/>
</dbReference>
<dbReference type="InterPro" id="IPR037673">
    <property type="entry name" value="MSC/AndL"/>
</dbReference>
<feature type="transmembrane region" description="Helical" evidence="10">
    <location>
        <begin position="12"/>
        <end position="35"/>
    </location>
</feature>
<comment type="function">
    <text evidence="10">Channel that opens in response to stretch forces in the membrane lipid bilayer. May participate in the regulation of osmotic pressure changes within the cell.</text>
</comment>
<comment type="subunit">
    <text evidence="10">Homopentamer.</text>
</comment>
<dbReference type="Proteomes" id="UP000017248">
    <property type="component" value="Unassembled WGS sequence"/>
</dbReference>
<comment type="similarity">
    <text evidence="2 10">Belongs to the MscL family.</text>
</comment>
<evidence type="ECO:0000256" key="7">
    <source>
        <dbReference type="ARBA" id="ARBA00023065"/>
    </source>
</evidence>
<dbReference type="HAMAP" id="MF_00115">
    <property type="entry name" value="MscL"/>
    <property type="match status" value="1"/>
</dbReference>
<dbReference type="SMR" id="U6F3M7"/>
<dbReference type="PRINTS" id="PR01264">
    <property type="entry name" value="MECHCHANNEL"/>
</dbReference>
<organism evidence="11 12">
    <name type="scientific">Lactobacillus helveticus CIRM-BIA 951</name>
    <dbReference type="NCBI Taxonomy" id="1226334"/>
    <lineage>
        <taxon>Bacteria</taxon>
        <taxon>Bacillati</taxon>
        <taxon>Bacillota</taxon>
        <taxon>Bacilli</taxon>
        <taxon>Lactobacillales</taxon>
        <taxon>Lactobacillaceae</taxon>
        <taxon>Lactobacillus</taxon>
    </lineage>
</organism>
<keyword evidence="8 10" id="KW-0472">Membrane</keyword>
<accession>U6F3M7</accession>
<evidence type="ECO:0000313" key="12">
    <source>
        <dbReference type="Proteomes" id="UP000017248"/>
    </source>
</evidence>
<dbReference type="AlphaFoldDB" id="U6F3M7"/>
<evidence type="ECO:0000256" key="8">
    <source>
        <dbReference type="ARBA" id="ARBA00023136"/>
    </source>
</evidence>
<gene>
    <name evidence="10" type="primary">mscL</name>
    <name evidence="11" type="ORF">LHCIRMBIA951_00428</name>
</gene>
<dbReference type="NCBIfam" id="NF001842">
    <property type="entry name" value="PRK00567.1-3"/>
    <property type="match status" value="1"/>
</dbReference>
<dbReference type="NCBIfam" id="NF001843">
    <property type="entry name" value="PRK00567.1-4"/>
    <property type="match status" value="1"/>
</dbReference>
<protein>
    <recommendedName>
        <fullName evidence="10">Large-conductance mechanosensitive channel</fullName>
    </recommendedName>
</protein>
<dbReference type="GO" id="GO:0005886">
    <property type="term" value="C:plasma membrane"/>
    <property type="evidence" value="ECO:0007669"/>
    <property type="project" value="UniProtKB-SubCell"/>
</dbReference>
<dbReference type="PROSITE" id="PS01327">
    <property type="entry name" value="MSCL"/>
    <property type="match status" value="1"/>
</dbReference>
<keyword evidence="6 10" id="KW-1133">Transmembrane helix</keyword>
<dbReference type="InterPro" id="IPR001185">
    <property type="entry name" value="MS_channel"/>
</dbReference>
<evidence type="ECO:0000256" key="5">
    <source>
        <dbReference type="ARBA" id="ARBA00022692"/>
    </source>
</evidence>
<keyword evidence="4 10" id="KW-1003">Cell membrane</keyword>
<sequence>MLKEFKQFIARGNVIDLAVGVIIGAAFTAIVQSLVKNLINPLIGLFIGRIDLSNLTLKVGEANFRYGSFLNSIINFLIISFIVFLIVKAVNKFTKKEEEETPAAPTETDYLKEIRDLLKEKRSIK</sequence>
<keyword evidence="9 10" id="KW-0407">Ion channel</keyword>
<evidence type="ECO:0000256" key="2">
    <source>
        <dbReference type="ARBA" id="ARBA00007254"/>
    </source>
</evidence>
<dbReference type="Pfam" id="PF01741">
    <property type="entry name" value="MscL"/>
    <property type="match status" value="1"/>
</dbReference>
<dbReference type="GO" id="GO:0008381">
    <property type="term" value="F:mechanosensitive monoatomic ion channel activity"/>
    <property type="evidence" value="ECO:0007669"/>
    <property type="project" value="UniProtKB-UniRule"/>
</dbReference>
<reference evidence="11" key="1">
    <citation type="submission" date="2013-09" db="EMBL/GenBank/DDBJ databases">
        <title>Draft Genome Sequence of five Lactobacillus helveticus strains CIRM-BIA 101T, 103, 104, 951 and 953 isolated from milk product.</title>
        <authorList>
            <person name="Valence F."/>
            <person name="Chuat V."/>
            <person name="Ma L."/>
            <person name="Creno S."/>
            <person name="Falentin H."/>
            <person name="Lortal S."/>
            <person name="Bizet C."/>
            <person name="Clermont D."/>
            <person name="Loux V."/>
            <person name="Bouchier C."/>
            <person name="Cousin S."/>
        </authorList>
    </citation>
    <scope>NUCLEOTIDE SEQUENCE [LARGE SCALE GENOMIC DNA]</scope>
    <source>
        <strain evidence="11">CIRM-BIA 951</strain>
    </source>
</reference>
<dbReference type="InterPro" id="IPR036019">
    <property type="entry name" value="MscL_channel"/>
</dbReference>
<proteinExistence type="inferred from homology"/>
<keyword evidence="5 10" id="KW-0812">Transmembrane</keyword>
<dbReference type="PANTHER" id="PTHR30266:SF2">
    <property type="entry name" value="LARGE-CONDUCTANCE MECHANOSENSITIVE CHANNEL"/>
    <property type="match status" value="1"/>
</dbReference>
<evidence type="ECO:0000256" key="9">
    <source>
        <dbReference type="ARBA" id="ARBA00023303"/>
    </source>
</evidence>
<keyword evidence="7 10" id="KW-0406">Ion transport</keyword>
<comment type="subcellular location">
    <subcellularLocation>
        <location evidence="1 10">Cell membrane</location>
        <topology evidence="1 10">Multi-pass membrane protein</topology>
    </subcellularLocation>
</comment>
<feature type="transmembrane region" description="Helical" evidence="10">
    <location>
        <begin position="66"/>
        <end position="87"/>
    </location>
</feature>
<dbReference type="HOGENOM" id="CLU_095787_0_0_9"/>
<name>U6F3M7_LACHE</name>
<keyword evidence="12" id="KW-1185">Reference proteome</keyword>
<keyword evidence="3 10" id="KW-0813">Transport</keyword>
<evidence type="ECO:0000313" key="11">
    <source>
        <dbReference type="EMBL" id="CDI57250.1"/>
    </source>
</evidence>
<dbReference type="Gene3D" id="1.10.1200.120">
    <property type="entry name" value="Large-conductance mechanosensitive channel, MscL, domain 1"/>
    <property type="match status" value="1"/>
</dbReference>
<comment type="caution">
    <text evidence="11">The sequence shown here is derived from an EMBL/GenBank/DDBJ whole genome shotgun (WGS) entry which is preliminary data.</text>
</comment>
<dbReference type="STRING" id="1587.ALV80_02165"/>
<dbReference type="EMBL" id="CBUK010000003">
    <property type="protein sequence ID" value="CDI57250.1"/>
    <property type="molecule type" value="Genomic_DNA"/>
</dbReference>
<dbReference type="InterPro" id="IPR019823">
    <property type="entry name" value="Mechanosensitive_channel_CS"/>
</dbReference>
<evidence type="ECO:0000256" key="3">
    <source>
        <dbReference type="ARBA" id="ARBA00022448"/>
    </source>
</evidence>
<evidence type="ECO:0000256" key="10">
    <source>
        <dbReference type="HAMAP-Rule" id="MF_00115"/>
    </source>
</evidence>
<dbReference type="RefSeq" id="WP_012211456.1">
    <property type="nucleotide sequence ID" value="NZ_HG530762.1"/>
</dbReference>
<evidence type="ECO:0000256" key="4">
    <source>
        <dbReference type="ARBA" id="ARBA00022475"/>
    </source>
</evidence>
<dbReference type="PANTHER" id="PTHR30266">
    <property type="entry name" value="MECHANOSENSITIVE CHANNEL MSCL"/>
    <property type="match status" value="1"/>
</dbReference>
<evidence type="ECO:0000256" key="6">
    <source>
        <dbReference type="ARBA" id="ARBA00022989"/>
    </source>
</evidence>
<evidence type="ECO:0000256" key="1">
    <source>
        <dbReference type="ARBA" id="ARBA00004651"/>
    </source>
</evidence>
<dbReference type="SUPFAM" id="SSF81330">
    <property type="entry name" value="Gated mechanosensitive channel"/>
    <property type="match status" value="1"/>
</dbReference>